<accession>A0A2J7R772</accession>
<reference evidence="4 5" key="1">
    <citation type="submission" date="2017-12" db="EMBL/GenBank/DDBJ databases">
        <title>Hemimetabolous genomes reveal molecular basis of termite eusociality.</title>
        <authorList>
            <person name="Harrison M.C."/>
            <person name="Jongepier E."/>
            <person name="Robertson H.M."/>
            <person name="Arning N."/>
            <person name="Bitard-Feildel T."/>
            <person name="Chao H."/>
            <person name="Childers C.P."/>
            <person name="Dinh H."/>
            <person name="Doddapaneni H."/>
            <person name="Dugan S."/>
            <person name="Gowin J."/>
            <person name="Greiner C."/>
            <person name="Han Y."/>
            <person name="Hu H."/>
            <person name="Hughes D.S.T."/>
            <person name="Huylmans A.-K."/>
            <person name="Kemena C."/>
            <person name="Kremer L.P.M."/>
            <person name="Lee S.L."/>
            <person name="Lopez-Ezquerra A."/>
            <person name="Mallet L."/>
            <person name="Monroy-Kuhn J.M."/>
            <person name="Moser A."/>
            <person name="Murali S.C."/>
            <person name="Muzny D.M."/>
            <person name="Otani S."/>
            <person name="Piulachs M.-D."/>
            <person name="Poelchau M."/>
            <person name="Qu J."/>
            <person name="Schaub F."/>
            <person name="Wada-Katsumata A."/>
            <person name="Worley K.C."/>
            <person name="Xie Q."/>
            <person name="Ylla G."/>
            <person name="Poulsen M."/>
            <person name="Gibbs R.A."/>
            <person name="Schal C."/>
            <person name="Richards S."/>
            <person name="Belles X."/>
            <person name="Korb J."/>
            <person name="Bornberg-Bauer E."/>
        </authorList>
    </citation>
    <scope>NUCLEOTIDE SEQUENCE [LARGE SCALE GENOMIC DNA]</scope>
    <source>
        <tissue evidence="4">Whole body</tissue>
    </source>
</reference>
<sequence>MVLILSSLGIVTAQRGGQYSSLQTVPIIQYNNEVNYDGTYRYNYETGNGIVAQEQGYLKNAGQKDLEAQVATGSFSYTGPDGVLYTVTYTADENGFRAEGAHLPTPPPIPEAIARALNLQQQPQRPGPTSYQTGDGTTAQQTGYLKNPGSRDLEAQTVQGSYSYTSPEGTPITVTYTADENGFRAQGAHLPVAPPIPDAILKSLDLISRTQPGASANLGVYAQQGYNRQQYRY</sequence>
<dbReference type="GO" id="GO:0008010">
    <property type="term" value="F:structural constituent of chitin-based larval cuticle"/>
    <property type="evidence" value="ECO:0007669"/>
    <property type="project" value="TreeGrafter"/>
</dbReference>
<feature type="region of interest" description="Disordered" evidence="3">
    <location>
        <begin position="121"/>
        <end position="150"/>
    </location>
</feature>
<evidence type="ECO:0000256" key="3">
    <source>
        <dbReference type="SAM" id="MobiDB-lite"/>
    </source>
</evidence>
<organism evidence="4 5">
    <name type="scientific">Cryptotermes secundus</name>
    <dbReference type="NCBI Taxonomy" id="105785"/>
    <lineage>
        <taxon>Eukaryota</taxon>
        <taxon>Metazoa</taxon>
        <taxon>Ecdysozoa</taxon>
        <taxon>Arthropoda</taxon>
        <taxon>Hexapoda</taxon>
        <taxon>Insecta</taxon>
        <taxon>Pterygota</taxon>
        <taxon>Neoptera</taxon>
        <taxon>Polyneoptera</taxon>
        <taxon>Dictyoptera</taxon>
        <taxon>Blattodea</taxon>
        <taxon>Blattoidea</taxon>
        <taxon>Termitoidae</taxon>
        <taxon>Kalotermitidae</taxon>
        <taxon>Cryptotermitinae</taxon>
        <taxon>Cryptotermes</taxon>
    </lineage>
</organism>
<name>A0A2J7R772_9NEOP</name>
<protein>
    <submittedName>
        <fullName evidence="4">Endocuticle structural glycoprotein SgAbd-2</fullName>
    </submittedName>
</protein>
<dbReference type="PRINTS" id="PR00947">
    <property type="entry name" value="CUTICLE"/>
</dbReference>
<dbReference type="Proteomes" id="UP000235965">
    <property type="component" value="Unassembled WGS sequence"/>
</dbReference>
<dbReference type="OrthoDB" id="6379191at2759"/>
<dbReference type="AlphaFoldDB" id="A0A2J7R772"/>
<evidence type="ECO:0000256" key="2">
    <source>
        <dbReference type="PROSITE-ProRule" id="PRU00497"/>
    </source>
</evidence>
<dbReference type="InParanoid" id="A0A2J7R772"/>
<gene>
    <name evidence="4" type="primary">CUD2_4</name>
    <name evidence="4" type="ORF">B7P43_G13354</name>
</gene>
<dbReference type="GO" id="GO:0062129">
    <property type="term" value="C:chitin-based extracellular matrix"/>
    <property type="evidence" value="ECO:0007669"/>
    <property type="project" value="TreeGrafter"/>
</dbReference>
<feature type="compositionally biased region" description="Polar residues" evidence="3">
    <location>
        <begin position="121"/>
        <end position="131"/>
    </location>
</feature>
<keyword evidence="5" id="KW-1185">Reference proteome</keyword>
<feature type="compositionally biased region" description="Low complexity" evidence="3">
    <location>
        <begin position="132"/>
        <end position="143"/>
    </location>
</feature>
<keyword evidence="1 2" id="KW-0193">Cuticle</keyword>
<dbReference type="EMBL" id="NEVH01006738">
    <property type="protein sequence ID" value="PNF36681.1"/>
    <property type="molecule type" value="Genomic_DNA"/>
</dbReference>
<evidence type="ECO:0000256" key="1">
    <source>
        <dbReference type="ARBA" id="ARBA00022460"/>
    </source>
</evidence>
<dbReference type="InterPro" id="IPR050468">
    <property type="entry name" value="Cuticle_Struct_Prot"/>
</dbReference>
<dbReference type="Pfam" id="PF00379">
    <property type="entry name" value="Chitin_bind_4"/>
    <property type="match status" value="2"/>
</dbReference>
<proteinExistence type="predicted"/>
<dbReference type="InterPro" id="IPR031311">
    <property type="entry name" value="CHIT_BIND_RR_consensus"/>
</dbReference>
<dbReference type="PANTHER" id="PTHR10380">
    <property type="entry name" value="CUTICLE PROTEIN"/>
    <property type="match status" value="1"/>
</dbReference>
<dbReference type="PROSITE" id="PS51155">
    <property type="entry name" value="CHIT_BIND_RR_2"/>
    <property type="match status" value="2"/>
</dbReference>
<dbReference type="InterPro" id="IPR000618">
    <property type="entry name" value="Insect_cuticle"/>
</dbReference>
<dbReference type="PROSITE" id="PS00233">
    <property type="entry name" value="CHIT_BIND_RR_1"/>
    <property type="match status" value="2"/>
</dbReference>
<evidence type="ECO:0000313" key="4">
    <source>
        <dbReference type="EMBL" id="PNF36681.1"/>
    </source>
</evidence>
<comment type="caution">
    <text evidence="4">The sequence shown here is derived from an EMBL/GenBank/DDBJ whole genome shotgun (WGS) entry which is preliminary data.</text>
</comment>
<evidence type="ECO:0000313" key="5">
    <source>
        <dbReference type="Proteomes" id="UP000235965"/>
    </source>
</evidence>
<dbReference type="STRING" id="105785.A0A2J7R772"/>
<dbReference type="PANTHER" id="PTHR10380:SF230">
    <property type="entry name" value="CUTICULAR PROTEIN 47EE"/>
    <property type="match status" value="1"/>
</dbReference>